<protein>
    <submittedName>
        <fullName evidence="3">Glycosyltransferase family 4 protein</fullName>
    </submittedName>
</protein>
<keyword evidence="4" id="KW-1185">Reference proteome</keyword>
<evidence type="ECO:0000259" key="2">
    <source>
        <dbReference type="Pfam" id="PF13439"/>
    </source>
</evidence>
<reference evidence="3 4" key="1">
    <citation type="submission" date="2020-06" db="EMBL/GenBank/DDBJ databases">
        <title>Dyadobacter sandarakinus sp. nov., isolated from the soil of the Arctic Yellow River Station.</title>
        <authorList>
            <person name="Zhang Y."/>
            <person name="Peng F."/>
        </authorList>
    </citation>
    <scope>NUCLEOTIDE SEQUENCE [LARGE SCALE GENOMIC DNA]</scope>
    <source>
        <strain evidence="3 4">Q3-56</strain>
    </source>
</reference>
<evidence type="ECO:0000313" key="4">
    <source>
        <dbReference type="Proteomes" id="UP000612680"/>
    </source>
</evidence>
<dbReference type="RefSeq" id="WP_204660227.1">
    <property type="nucleotide sequence ID" value="NZ_CP056775.1"/>
</dbReference>
<dbReference type="Pfam" id="PF00534">
    <property type="entry name" value="Glycos_transf_1"/>
    <property type="match status" value="1"/>
</dbReference>
<feature type="domain" description="Glycosyltransferase subfamily 4-like N-terminal" evidence="2">
    <location>
        <begin position="14"/>
        <end position="171"/>
    </location>
</feature>
<dbReference type="Gene3D" id="3.40.50.2000">
    <property type="entry name" value="Glycogen Phosphorylase B"/>
    <property type="match status" value="2"/>
</dbReference>
<evidence type="ECO:0000259" key="1">
    <source>
        <dbReference type="Pfam" id="PF00534"/>
    </source>
</evidence>
<dbReference type="EMBL" id="CP056775">
    <property type="protein sequence ID" value="QRQ99464.1"/>
    <property type="molecule type" value="Genomic_DNA"/>
</dbReference>
<dbReference type="InterPro" id="IPR001296">
    <property type="entry name" value="Glyco_trans_1"/>
</dbReference>
<dbReference type="InterPro" id="IPR028098">
    <property type="entry name" value="Glyco_trans_4-like_N"/>
</dbReference>
<organism evidence="3 4">
    <name type="scientific">Dyadobacter sandarakinus</name>
    <dbReference type="NCBI Taxonomy" id="2747268"/>
    <lineage>
        <taxon>Bacteria</taxon>
        <taxon>Pseudomonadati</taxon>
        <taxon>Bacteroidota</taxon>
        <taxon>Cytophagia</taxon>
        <taxon>Cytophagales</taxon>
        <taxon>Spirosomataceae</taxon>
        <taxon>Dyadobacter</taxon>
    </lineage>
</organism>
<dbReference type="Pfam" id="PF13439">
    <property type="entry name" value="Glyco_transf_4"/>
    <property type="match status" value="1"/>
</dbReference>
<sequence length="372" mass="42906">MKIRVLHVLNSPSIGGIESFVYYLARVQQSNPNLEIALLFSRPEGNFKEKFLSMGIQCYFFNIKAFDPDIRKYMRFAKIASRFDILHFHTYIPTRELFASRLKSKIVFTQHSVDGFGRAKKKTDYFRHLMLRNFLNKDADFVTFNSNYTKKFWNERGILNTRSKVVYNGVTFENQDSVTATSEPVIEIDRSKFIIGTSSRFINWKRIDLLVKAFHIFQKGKDNAHLLLVGDGNEMANLVELVKSLGIEDKVTFTGFTTNVTYYQSVMNVCVFPSTTESFGLVAIECLHQGKPVLVFRDGGGITELINKIDPENVVDDIPGLAQAFEKYYKNPGLLGEENKLRWKRFAEEFDMKIAENQFYQIYEESLSGLIQ</sequence>
<evidence type="ECO:0000313" key="3">
    <source>
        <dbReference type="EMBL" id="QRQ99464.1"/>
    </source>
</evidence>
<dbReference type="PANTHER" id="PTHR12526">
    <property type="entry name" value="GLYCOSYLTRANSFERASE"/>
    <property type="match status" value="1"/>
</dbReference>
<name>A0ABX7I0T0_9BACT</name>
<accession>A0ABX7I0T0</accession>
<proteinExistence type="predicted"/>
<dbReference type="CDD" id="cd03801">
    <property type="entry name" value="GT4_PimA-like"/>
    <property type="match status" value="1"/>
</dbReference>
<gene>
    <name evidence="3" type="ORF">HWI92_00325</name>
</gene>
<dbReference type="SUPFAM" id="SSF53756">
    <property type="entry name" value="UDP-Glycosyltransferase/glycogen phosphorylase"/>
    <property type="match status" value="1"/>
</dbReference>
<feature type="domain" description="Glycosyl transferase family 1" evidence="1">
    <location>
        <begin position="185"/>
        <end position="332"/>
    </location>
</feature>
<dbReference type="Proteomes" id="UP000612680">
    <property type="component" value="Chromosome"/>
</dbReference>
<dbReference type="PANTHER" id="PTHR12526:SF627">
    <property type="entry name" value="D-RHAMNOSYLTRANSFERASE WBPZ"/>
    <property type="match status" value="1"/>
</dbReference>